<dbReference type="InterPro" id="IPR043153">
    <property type="entry name" value="DENN_C"/>
</dbReference>
<dbReference type="OrthoDB" id="6019893at2759"/>
<feature type="compositionally biased region" description="Gly residues" evidence="1">
    <location>
        <begin position="8"/>
        <end position="24"/>
    </location>
</feature>
<evidence type="ECO:0000313" key="4">
    <source>
        <dbReference type="Proteomes" id="UP000239899"/>
    </source>
</evidence>
<accession>A0A2P6TQS1</accession>
<dbReference type="InterPro" id="IPR001194">
    <property type="entry name" value="cDENN_dom"/>
</dbReference>
<feature type="compositionally biased region" description="Basic and acidic residues" evidence="1">
    <location>
        <begin position="29"/>
        <end position="39"/>
    </location>
</feature>
<dbReference type="Proteomes" id="UP000239899">
    <property type="component" value="Unassembled WGS sequence"/>
</dbReference>
<dbReference type="EMBL" id="LHPG02000008">
    <property type="protein sequence ID" value="PRW56408.1"/>
    <property type="molecule type" value="Genomic_DNA"/>
</dbReference>
<feature type="domain" description="UDENN" evidence="2">
    <location>
        <begin position="854"/>
        <end position="1270"/>
    </location>
</feature>
<protein>
    <submittedName>
        <fullName evidence="3">Suppression of tumorigenicity 5</fullName>
    </submittedName>
</protein>
<organism evidence="3 4">
    <name type="scientific">Chlorella sorokiniana</name>
    <name type="common">Freshwater green alga</name>
    <dbReference type="NCBI Taxonomy" id="3076"/>
    <lineage>
        <taxon>Eukaryota</taxon>
        <taxon>Viridiplantae</taxon>
        <taxon>Chlorophyta</taxon>
        <taxon>core chlorophytes</taxon>
        <taxon>Trebouxiophyceae</taxon>
        <taxon>Chlorellales</taxon>
        <taxon>Chlorellaceae</taxon>
        <taxon>Chlorella clade</taxon>
        <taxon>Chlorella</taxon>
    </lineage>
</organism>
<feature type="region of interest" description="Disordered" evidence="1">
    <location>
        <begin position="856"/>
        <end position="953"/>
    </location>
</feature>
<dbReference type="PANTHER" id="PTHR15288:SF0">
    <property type="entry name" value="UDENN DOMAIN-CONTAINING PROTEIN"/>
    <property type="match status" value="1"/>
</dbReference>
<feature type="region of interest" description="Disordered" evidence="1">
    <location>
        <begin position="349"/>
        <end position="429"/>
    </location>
</feature>
<dbReference type="Pfam" id="PF02141">
    <property type="entry name" value="DENN"/>
    <property type="match status" value="1"/>
</dbReference>
<dbReference type="Gene3D" id="3.30.450.200">
    <property type="match status" value="1"/>
</dbReference>
<dbReference type="PANTHER" id="PTHR15288">
    <property type="entry name" value="DENN DOMAIN-CONTAINING PROTEIN 2"/>
    <property type="match status" value="1"/>
</dbReference>
<reference evidence="3 4" key="1">
    <citation type="journal article" date="2018" name="Plant J.">
        <title>Genome sequences of Chlorella sorokiniana UTEX 1602 and Micractinium conductrix SAG 241.80: implications to maltose excretion by a green alga.</title>
        <authorList>
            <person name="Arriola M.B."/>
            <person name="Velmurugan N."/>
            <person name="Zhang Y."/>
            <person name="Plunkett M.H."/>
            <person name="Hondzo H."/>
            <person name="Barney B.M."/>
        </authorList>
    </citation>
    <scope>NUCLEOTIDE SEQUENCE [LARGE SCALE GENOMIC DNA]</scope>
    <source>
        <strain evidence="4">UTEX 1602</strain>
    </source>
</reference>
<feature type="compositionally biased region" description="Basic and acidic residues" evidence="1">
    <location>
        <begin position="57"/>
        <end position="82"/>
    </location>
</feature>
<feature type="compositionally biased region" description="Acidic residues" evidence="1">
    <location>
        <begin position="708"/>
        <end position="725"/>
    </location>
</feature>
<feature type="compositionally biased region" description="Low complexity" evidence="1">
    <location>
        <begin position="592"/>
        <end position="631"/>
    </location>
</feature>
<proteinExistence type="predicted"/>
<dbReference type="Gene3D" id="3.40.50.11500">
    <property type="match status" value="1"/>
</dbReference>
<feature type="compositionally biased region" description="Low complexity" evidence="1">
    <location>
        <begin position="916"/>
        <end position="953"/>
    </location>
</feature>
<feature type="compositionally biased region" description="Low complexity" evidence="1">
    <location>
        <begin position="487"/>
        <end position="499"/>
    </location>
</feature>
<feature type="compositionally biased region" description="Low complexity" evidence="1">
    <location>
        <begin position="726"/>
        <end position="750"/>
    </location>
</feature>
<feature type="region of interest" description="Disordered" evidence="1">
    <location>
        <begin position="453"/>
        <end position="525"/>
    </location>
</feature>
<feature type="compositionally biased region" description="Low complexity" evidence="1">
    <location>
        <begin position="40"/>
        <end position="56"/>
    </location>
</feature>
<comment type="caution">
    <text evidence="3">The sequence shown here is derived from an EMBL/GenBank/DDBJ whole genome shotgun (WGS) entry which is preliminary data.</text>
</comment>
<evidence type="ECO:0000313" key="3">
    <source>
        <dbReference type="EMBL" id="PRW56408.1"/>
    </source>
</evidence>
<feature type="compositionally biased region" description="Low complexity" evidence="1">
    <location>
        <begin position="382"/>
        <end position="400"/>
    </location>
</feature>
<evidence type="ECO:0000256" key="1">
    <source>
        <dbReference type="SAM" id="MobiDB-lite"/>
    </source>
</evidence>
<dbReference type="InterPro" id="IPR037516">
    <property type="entry name" value="Tripartite_DENN"/>
</dbReference>
<name>A0A2P6TQS1_CHLSO</name>
<feature type="region of interest" description="Disordered" evidence="1">
    <location>
        <begin position="1"/>
        <end position="100"/>
    </location>
</feature>
<evidence type="ECO:0000259" key="2">
    <source>
        <dbReference type="PROSITE" id="PS50211"/>
    </source>
</evidence>
<dbReference type="AlphaFoldDB" id="A0A2P6TQS1"/>
<feature type="compositionally biased region" description="Low complexity" evidence="1">
    <location>
        <begin position="349"/>
        <end position="361"/>
    </location>
</feature>
<dbReference type="SMART" id="SM00799">
    <property type="entry name" value="DENN"/>
    <property type="match status" value="1"/>
</dbReference>
<sequence>MPLKGLFKGDGGGGRDGGSSGGGSSSRDSSTHGGRDSKLMSKAKALLATAAAPLSARGRDRASDRPYFNPEEHISEKREWSRRYTQSQGGAPGAGLAAPKPPDRLYEHFAVVGLPPTMNIKAVAADIKTFQRLSREAGGLGGGGAAAATGMEVTADTPREEKQRQYGLKGPAHPAEVLYSFPAAMPSDLEQGLAAFCFPHGVRPELLERTPSMSALNEVIYSQPYQTHDDHSFVFTMKVVDPGSIAPRTLYGVCCYVRELVHRPPSMAREAYAGCNAPLSRYLVVAPRCYCLLTHHPFFALHFRVLQTILGLERLERMTSFAAELAGLQEGGQPGASWASSSLASSSVGAGSTASLGPGPSHSGGAGQAAASGAAGGGGRGAAALAAPPTAAPAAAAAAGPRGGETEEEDGSEAGSSRRWTEGSSVVADGQQQGADLAAALLELSLSEQHQLQVAQAAAQPRPSRMAQVSPHCPEPEPGATPSNNRQAAAAGAAEAGAAEAEEEQATTPPDRVQPSSLAAAAGPTPFFTPAGLNSALGTPAGHSRTARWELAAAAAEAVGGRPAAENGIRRALADTLAEAGGSSTGSPEVPGPADAASPAAGAAREGGAAEAASASGSRRGSAQQQQQEGQPESDDGSSDAESYLTASSSTALLAQQAAGLDASPATAAFLAGSALKAQHVRSVSGTSLGPAAASPAPAGLPLADVGGAEEEAQQQEQQAEEEEAPPLLQLLLDQRPQQASGQSSAAQPPLLDLGDEQGQQAGAAAVAAAWQQQQQQKGVAGLSPEQHQGLLVKLNESSQVTPPKAAPGFTAAPDLQEQQAQLGGQGCGLLLEETPVKEQQLGSGVAVRIVRRSYSSPAQGHGVADTPPRADLLTGSAVSRSARHPLNLPPTLTEGSREGSAAISTGSPATSLLPPAEAQQGTEQGGQQQEGDQQPPAAQQAQQAQQQQQWGAEGDLVRHEVVRVTASNLDMSRPLRSADLLAVYHASVVPRPGQVFEFQPDPGLQTIEFERPDLVEAVRELGLRPDASSLPDIDAAQNLGGWAVAALCRAMSLDNILTFLTAALLERQIVVFCPNAGLLSGVVLSLIPLLLPFHWQCLLLPVLPAAEGRLELMEAPVPFVLGVLYKTPEVRAKCSSLVRVNVYKDKVKNAGGLPPLPQQSALHDALAGTYAELRKIGVTRAATTRPIHMISDAQQVLAECFLSTLQKYLKGLMADLRAYCITDVSASMERTSVLLKESFVDSFPPRDRPFMRQFGETQMFAVYTDAVLG</sequence>
<keyword evidence="4" id="KW-1185">Reference proteome</keyword>
<feature type="region of interest" description="Disordered" evidence="1">
    <location>
        <begin position="579"/>
        <end position="647"/>
    </location>
</feature>
<dbReference type="PROSITE" id="PS50211">
    <property type="entry name" value="DENN"/>
    <property type="match status" value="1"/>
</dbReference>
<feature type="region of interest" description="Disordered" evidence="1">
    <location>
        <begin position="686"/>
        <end position="760"/>
    </location>
</feature>
<feature type="compositionally biased region" description="Low complexity" evidence="1">
    <location>
        <begin position="686"/>
        <end position="704"/>
    </location>
</feature>
<dbReference type="InterPro" id="IPR051942">
    <property type="entry name" value="DENN_domain_containing_2"/>
</dbReference>
<gene>
    <name evidence="3" type="ORF">C2E21_4464</name>
</gene>